<evidence type="ECO:0000256" key="6">
    <source>
        <dbReference type="SAM" id="MobiDB-lite"/>
    </source>
</evidence>
<dbReference type="SUPFAM" id="SSF101941">
    <property type="entry name" value="NAC domain"/>
    <property type="match status" value="1"/>
</dbReference>
<evidence type="ECO:0000256" key="1">
    <source>
        <dbReference type="ARBA" id="ARBA00004123"/>
    </source>
</evidence>
<evidence type="ECO:0000313" key="10">
    <source>
        <dbReference type="Proteomes" id="UP000030711"/>
    </source>
</evidence>
<sequence length="293" mass="32878">MAAWPVGLRFEPTEDELVDHHLRGKLKGKLEAFCLIPELYIYSCEPPDLFISYNELSAIPSDGRECFFFCPCGDKIPNNRRSNNRMTELGFWKDTCKKRVIRSLVTGKQIGIRKILVYYEGRQPKGRKTDVVMHEYHLNSSVSDSKISGQMAFVLCHIIDRKCKKARSAKVCASASSSTSSTPNDSGNGRSDEVSTEASGEVTIETQNQNEILISSMPDSNGPIIPQQDQMHEEQSPLYDGCPFIDGHSDELYDLPYSPSNGMEILDLWNVPTDELVCQSFLPGEEYDGLTFT</sequence>
<reference evidence="9" key="1">
    <citation type="submission" date="2013-07" db="EMBL/GenBank/DDBJ databases">
        <title>The genome of Eucalyptus grandis.</title>
        <authorList>
            <person name="Schmutz J."/>
            <person name="Hayes R."/>
            <person name="Myburg A."/>
            <person name="Tuskan G."/>
            <person name="Grattapaglia D."/>
            <person name="Rokhsar D.S."/>
        </authorList>
    </citation>
    <scope>NUCLEOTIDE SEQUENCE</scope>
    <source>
        <tissue evidence="9">Leaf extractions</tissue>
    </source>
</reference>
<dbReference type="Gramene" id="KCW44563">
    <property type="protein sequence ID" value="KCW44563"/>
    <property type="gene ID" value="EUGRSUZ_L01925"/>
</dbReference>
<dbReference type="GO" id="GO:0006355">
    <property type="term" value="P:regulation of DNA-templated transcription"/>
    <property type="evidence" value="ECO:0007669"/>
    <property type="project" value="InterPro"/>
</dbReference>
<dbReference type="eggNOG" id="ENOG502QQI4">
    <property type="taxonomic scope" value="Eukaryota"/>
</dbReference>
<evidence type="ECO:0000256" key="4">
    <source>
        <dbReference type="ARBA" id="ARBA00023163"/>
    </source>
</evidence>
<comment type="subcellular location">
    <subcellularLocation>
        <location evidence="1">Nucleus</location>
    </subcellularLocation>
</comment>
<keyword evidence="3" id="KW-0238">DNA-binding</keyword>
<dbReference type="InterPro" id="IPR003441">
    <property type="entry name" value="NAC-dom"/>
</dbReference>
<keyword evidence="5" id="KW-0539">Nucleus</keyword>
<dbReference type="EMBL" id="KK199210">
    <property type="protein sequence ID" value="KCW44563.1"/>
    <property type="molecule type" value="Genomic_DNA"/>
</dbReference>
<dbReference type="Gene3D" id="2.170.150.80">
    <property type="entry name" value="NAC domain"/>
    <property type="match status" value="1"/>
</dbReference>
<dbReference type="EMBL" id="MU848694">
    <property type="protein sequence ID" value="KAK2632160.1"/>
    <property type="molecule type" value="Genomic_DNA"/>
</dbReference>
<feature type="domain" description="NAC" evidence="7">
    <location>
        <begin position="4"/>
        <end position="161"/>
    </location>
</feature>
<feature type="region of interest" description="Disordered" evidence="6">
    <location>
        <begin position="174"/>
        <end position="204"/>
    </location>
</feature>
<keyword evidence="2" id="KW-0805">Transcription regulation</keyword>
<dbReference type="PANTHER" id="PTHR31989">
    <property type="entry name" value="NAC DOMAIN-CONTAINING PROTEIN 82-RELATED"/>
    <property type="match status" value="1"/>
</dbReference>
<dbReference type="GO" id="GO:0003677">
    <property type="term" value="F:DNA binding"/>
    <property type="evidence" value="ECO:0007669"/>
    <property type="project" value="UniProtKB-KW"/>
</dbReference>
<dbReference type="OMA" id="DQMHEEQ"/>
<evidence type="ECO:0000313" key="9">
    <source>
        <dbReference type="EMBL" id="KCW44563.1"/>
    </source>
</evidence>
<evidence type="ECO:0000259" key="7">
    <source>
        <dbReference type="PROSITE" id="PS51005"/>
    </source>
</evidence>
<reference evidence="8" key="3">
    <citation type="submission" date="2023-04" db="EMBL/GenBank/DDBJ databases">
        <title>WGS assembly of Eucalyptus grandis.</title>
        <authorList>
            <person name="Myburg A."/>
            <person name="Grattapaglia D."/>
            <person name="Tuskan G."/>
            <person name="Hellsten U."/>
            <person name="Hayes R."/>
            <person name="Grimwood J."/>
            <person name="Jenkins J."/>
            <person name="Lindquist E."/>
            <person name="Tice H."/>
            <person name="Bauer D."/>
            <person name="Goodstein D."/>
            <person name="Dubchak I."/>
            <person name="Poliakov A."/>
            <person name="Mizrachi E."/>
            <person name="Kullan A."/>
            <person name="Hussey S."/>
            <person name="Pinard D."/>
            <person name="Van D."/>
            <person name="Singh P."/>
            <person name="Van J."/>
            <person name="Silva-Junior O."/>
            <person name="Togawa R."/>
            <person name="Pappas M."/>
            <person name="Faria D."/>
            <person name="Sansaloni C."/>
            <person name="Petroli C."/>
            <person name="Yang X."/>
            <person name="Ranjan P."/>
            <person name="Tschaplinski T."/>
            <person name="Ye C."/>
            <person name="Li T."/>
            <person name="Sterck L."/>
            <person name="Vanneste K."/>
            <person name="Murat F."/>
            <person name="Soler M."/>
            <person name="Clemente H."/>
            <person name="Saidi N."/>
            <person name="Cassan-Wang H."/>
            <person name="Dunand C."/>
            <person name="Hefer C."/>
            <person name="Bornberg-Bauer E."/>
            <person name="Kersting A."/>
            <person name="Vining K."/>
            <person name="Amarasinghe V."/>
            <person name="Ranik M."/>
            <person name="Naithani S."/>
            <person name="Elser J."/>
            <person name="Boyd A."/>
            <person name="Liston A."/>
            <person name="Spatafora J."/>
            <person name="Dharmwardhana P."/>
            <person name="Raja R."/>
            <person name="Sullivan C."/>
            <person name="Romanel E."/>
            <person name="Alves-Ferreira M."/>
            <person name="Kulheim C."/>
            <person name="Foley W."/>
            <person name="Carocha V."/>
            <person name="Paiva J."/>
            <person name="Kudrna D."/>
            <person name="Brommonschenkel S."/>
            <person name="Pasquali G."/>
            <person name="Byrne M."/>
            <person name="Rigault P."/>
            <person name="Tibbits J."/>
            <person name="Spokevicius A."/>
            <person name="Jones R."/>
            <person name="Steane D."/>
            <person name="Vaillancourt R."/>
            <person name="Potts B."/>
            <person name="Joubert F."/>
            <person name="Barry K."/>
            <person name="Pappas G."/>
            <person name="Strauss S."/>
            <person name="Jaiswal P."/>
            <person name="Grima-Pettenati J."/>
            <person name="Salse J."/>
            <person name="Van D."/>
            <person name="Rokhsar D."/>
            <person name="Schmutz J."/>
        </authorList>
    </citation>
    <scope>NUCLEOTIDE SEQUENCE</scope>
    <source>
        <tissue evidence="8">Leaf extractions</tissue>
    </source>
</reference>
<keyword evidence="4" id="KW-0804">Transcription</keyword>
<dbReference type="Proteomes" id="UP000030711">
    <property type="component" value="Unassembled WGS sequence"/>
</dbReference>
<proteinExistence type="predicted"/>
<evidence type="ECO:0000256" key="5">
    <source>
        <dbReference type="ARBA" id="ARBA00023242"/>
    </source>
</evidence>
<evidence type="ECO:0000313" key="8">
    <source>
        <dbReference type="EMBL" id="KAK2632160.1"/>
    </source>
</evidence>
<dbReference type="InParanoid" id="A0A058ZRY5"/>
<accession>A0A058ZRY5</accession>
<dbReference type="Pfam" id="PF02365">
    <property type="entry name" value="NAM"/>
    <property type="match status" value="1"/>
</dbReference>
<evidence type="ECO:0000256" key="2">
    <source>
        <dbReference type="ARBA" id="ARBA00023015"/>
    </source>
</evidence>
<dbReference type="STRING" id="71139.A0A058ZRY5"/>
<dbReference type="PROSITE" id="PS51005">
    <property type="entry name" value="NAC"/>
    <property type="match status" value="1"/>
</dbReference>
<evidence type="ECO:0000256" key="3">
    <source>
        <dbReference type="ARBA" id="ARBA00023125"/>
    </source>
</evidence>
<dbReference type="GO" id="GO:0005634">
    <property type="term" value="C:nucleus"/>
    <property type="evidence" value="ECO:0007669"/>
    <property type="project" value="UniProtKB-SubCell"/>
</dbReference>
<protein>
    <recommendedName>
        <fullName evidence="7">NAC domain-containing protein</fullName>
    </recommendedName>
</protein>
<reference evidence="8" key="4">
    <citation type="submission" date="2023-07" db="EMBL/GenBank/DDBJ databases">
        <authorList>
            <person name="Myburg A.A."/>
            <person name="Grattapaglia D."/>
            <person name="Tuskan G.A."/>
            <person name="Hellsten U."/>
            <person name="Hayes R.D."/>
            <person name="Grimwood J."/>
            <person name="Jenkins J."/>
            <person name="Lindquist E."/>
            <person name="Tice H."/>
            <person name="Bauer D."/>
            <person name="Goodstein D.M."/>
            <person name="Dubchak I."/>
            <person name="Poliakov A."/>
            <person name="Mizrachi E."/>
            <person name="Kullan A.R."/>
            <person name="Hussey S.G."/>
            <person name="Pinard D."/>
            <person name="Van D.M."/>
            <person name="Singh P."/>
            <person name="Van J.I."/>
            <person name="Silva-Junior O.B."/>
            <person name="Togawa R.C."/>
            <person name="Pappas M.R."/>
            <person name="Faria D.A."/>
            <person name="Sansaloni C.P."/>
            <person name="Petroli C.D."/>
            <person name="Yang X."/>
            <person name="Ranjan P."/>
            <person name="Tschaplinski T.J."/>
            <person name="Ye C.Y."/>
            <person name="Li T."/>
            <person name="Sterck L."/>
            <person name="Vanneste K."/>
            <person name="Murat F."/>
            <person name="Soler M."/>
            <person name="Clemente H.S."/>
            <person name="Saidi N."/>
            <person name="Cassan-Wang H."/>
            <person name="Dunand C."/>
            <person name="Hefer C.A."/>
            <person name="Bornberg-Bauer E."/>
            <person name="Kersting A.R."/>
            <person name="Vining K."/>
            <person name="Amarasinghe V."/>
            <person name="Ranik M."/>
            <person name="Naithani S."/>
            <person name="Elser J."/>
            <person name="Boyd A.E."/>
            <person name="Liston A."/>
            <person name="Spatafora J.W."/>
            <person name="Dharmwardhana P."/>
            <person name="Raja R."/>
            <person name="Sullivan C."/>
            <person name="Romanel E."/>
            <person name="Alves-Ferreira M."/>
            <person name="Kulheim C."/>
            <person name="Foley W."/>
            <person name="Carocha V."/>
            <person name="Paiva J."/>
            <person name="Kudrna D."/>
            <person name="Brommonschenkel S.H."/>
            <person name="Pasquali G."/>
            <person name="Byrne M."/>
            <person name="Rigault P."/>
            <person name="Tibbits J."/>
            <person name="Spokevicius A."/>
            <person name="Jones R.C."/>
            <person name="Steane D.A."/>
            <person name="Vaillancourt R.E."/>
            <person name="Potts B.M."/>
            <person name="Joubert F."/>
            <person name="Barry K."/>
            <person name="Pappas G.J."/>
            <person name="Strauss S.H."/>
            <person name="Jaiswal P."/>
            <person name="Grima-Pettenati J."/>
            <person name="Salse J."/>
            <person name="Van D.P."/>
            <person name="Rokhsar D.S."/>
            <person name="Schmutz J."/>
        </authorList>
    </citation>
    <scope>NUCLEOTIDE SEQUENCE</scope>
    <source>
        <tissue evidence="8">Leaf extractions</tissue>
    </source>
</reference>
<dbReference type="InterPro" id="IPR036093">
    <property type="entry name" value="NAC_dom_sf"/>
</dbReference>
<reference evidence="8" key="2">
    <citation type="journal article" date="2014" name="Nature">
        <title>The genome of Eucalyptus grandis.</title>
        <authorList>
            <person name="Myburg A.A."/>
            <person name="Grattapaglia D."/>
            <person name="Tuskan G.A."/>
            <person name="Hellsten U."/>
            <person name="Hayes R.D."/>
            <person name="Grimwood J."/>
            <person name="Jenkins J."/>
            <person name="Lindquist E."/>
            <person name="Tice H."/>
            <person name="Bauer D."/>
            <person name="Goodstein D.M."/>
            <person name="Dubchak I."/>
            <person name="Poliakov A."/>
            <person name="Mizrachi E."/>
            <person name="Kullan A.R."/>
            <person name="Hussey S.G."/>
            <person name="Pinard D."/>
            <person name="van der Merwe K."/>
            <person name="Singh P."/>
            <person name="van Jaarsveld I."/>
            <person name="Silva-Junior O.B."/>
            <person name="Togawa R.C."/>
            <person name="Pappas M.R."/>
            <person name="Faria D.A."/>
            <person name="Sansaloni C.P."/>
            <person name="Petroli C.D."/>
            <person name="Yang X."/>
            <person name="Ranjan P."/>
            <person name="Tschaplinski T.J."/>
            <person name="Ye C.Y."/>
            <person name="Li T."/>
            <person name="Sterck L."/>
            <person name="Vanneste K."/>
            <person name="Murat F."/>
            <person name="Soler M."/>
            <person name="Clemente H.S."/>
            <person name="Saidi N."/>
            <person name="Cassan-Wang H."/>
            <person name="Dunand C."/>
            <person name="Hefer C.A."/>
            <person name="Bornberg-Bauer E."/>
            <person name="Kersting A.R."/>
            <person name="Vining K."/>
            <person name="Amarasinghe V."/>
            <person name="Ranik M."/>
            <person name="Naithani S."/>
            <person name="Elser J."/>
            <person name="Boyd A.E."/>
            <person name="Liston A."/>
            <person name="Spatafora J.W."/>
            <person name="Dharmwardhana P."/>
            <person name="Raja R."/>
            <person name="Sullivan C."/>
            <person name="Romanel E."/>
            <person name="Alves-Ferreira M."/>
            <person name="Kulheim C."/>
            <person name="Foley W."/>
            <person name="Carocha V."/>
            <person name="Paiva J."/>
            <person name="Kudrna D."/>
            <person name="Brommonschenkel S.H."/>
            <person name="Pasquali G."/>
            <person name="Byrne M."/>
            <person name="Rigault P."/>
            <person name="Tibbits J."/>
            <person name="Spokevicius A."/>
            <person name="Jones R.C."/>
            <person name="Steane D.A."/>
            <person name="Vaillancourt R.E."/>
            <person name="Potts B.M."/>
            <person name="Joubert F."/>
            <person name="Barry K."/>
            <person name="Pappas G.J."/>
            <person name="Strauss S.H."/>
            <person name="Jaiswal P."/>
            <person name="Grima-Pettenati J."/>
            <person name="Salse J."/>
            <person name="Van de Peer Y."/>
            <person name="Rokhsar D.S."/>
            <person name="Schmutz J."/>
        </authorList>
    </citation>
    <scope>NUCLEOTIDE SEQUENCE</scope>
    <source>
        <tissue evidence="8">Leaf extractions</tissue>
    </source>
</reference>
<organism evidence="9">
    <name type="scientific">Eucalyptus grandis</name>
    <name type="common">Flooded gum</name>
    <dbReference type="NCBI Taxonomy" id="71139"/>
    <lineage>
        <taxon>Eukaryota</taxon>
        <taxon>Viridiplantae</taxon>
        <taxon>Streptophyta</taxon>
        <taxon>Embryophyta</taxon>
        <taxon>Tracheophyta</taxon>
        <taxon>Spermatophyta</taxon>
        <taxon>Magnoliopsida</taxon>
        <taxon>eudicotyledons</taxon>
        <taxon>Gunneridae</taxon>
        <taxon>Pentapetalae</taxon>
        <taxon>rosids</taxon>
        <taxon>malvids</taxon>
        <taxon>Myrtales</taxon>
        <taxon>Myrtaceae</taxon>
        <taxon>Myrtoideae</taxon>
        <taxon>Eucalypteae</taxon>
        <taxon>Eucalyptus</taxon>
    </lineage>
</organism>
<gene>
    <name evidence="9" type="ORF">EUGRSUZ_L01925</name>
</gene>
<dbReference type="AlphaFoldDB" id="A0A058ZRY5"/>
<name>A0A058ZRY5_EUCGR</name>
<keyword evidence="10" id="KW-1185">Reference proteome</keyword>